<sequence>MAARKPTPKLTAFGAEVRRLREEVGITRTELAGRATVTRSYISQVESGRTKCRRDFAERLDKSLDTGTALADTWDELVRSSTYPKYFADFPRAESSAVMLRAFETRLVYGLFQTEAYAGVILDNEEAVQERLRRQIVLTKPKPPAVFVVLDESVLYREVGSAQIMREQLEHLLALSERDNITLQIAPMAYHRKARAPFTIATQPDRSELVFLENAVGGETSGEPGDLADVTDTFSRLTANALSPSASADLIRKVVRERWT</sequence>
<reference evidence="2 3" key="1">
    <citation type="submission" date="2023-11" db="EMBL/GenBank/DDBJ databases">
        <title>Actinomadura monticuli sp. nov., isolated from volcanic ash.</title>
        <authorList>
            <person name="Lee S.D."/>
            <person name="Yang H."/>
            <person name="Kim I.S."/>
        </authorList>
    </citation>
    <scope>NUCLEOTIDE SEQUENCE [LARGE SCALE GENOMIC DNA]</scope>
    <source>
        <strain evidence="2 3">DLS-62</strain>
    </source>
</reference>
<protein>
    <submittedName>
        <fullName evidence="2">Helix-turn-helix transcriptional regulator</fullName>
    </submittedName>
</protein>
<evidence type="ECO:0000313" key="3">
    <source>
        <dbReference type="Proteomes" id="UP001569963"/>
    </source>
</evidence>
<proteinExistence type="predicted"/>
<dbReference type="EMBL" id="JAXCEI010000004">
    <property type="protein sequence ID" value="MFA1539194.1"/>
    <property type="molecule type" value="Genomic_DNA"/>
</dbReference>
<dbReference type="PROSITE" id="PS50943">
    <property type="entry name" value="HTH_CROC1"/>
    <property type="match status" value="1"/>
</dbReference>
<comment type="caution">
    <text evidence="2">The sequence shown here is derived from an EMBL/GenBank/DDBJ whole genome shotgun (WGS) entry which is preliminary data.</text>
</comment>
<evidence type="ECO:0000259" key="1">
    <source>
        <dbReference type="PROSITE" id="PS50943"/>
    </source>
</evidence>
<dbReference type="CDD" id="cd00093">
    <property type="entry name" value="HTH_XRE"/>
    <property type="match status" value="1"/>
</dbReference>
<accession>A0ABV4Q9H2</accession>
<organism evidence="2 3">
    <name type="scientific">Actinomadura monticuli</name>
    <dbReference type="NCBI Taxonomy" id="3097367"/>
    <lineage>
        <taxon>Bacteria</taxon>
        <taxon>Bacillati</taxon>
        <taxon>Actinomycetota</taxon>
        <taxon>Actinomycetes</taxon>
        <taxon>Streptosporangiales</taxon>
        <taxon>Thermomonosporaceae</taxon>
        <taxon>Actinomadura</taxon>
    </lineage>
</organism>
<dbReference type="Proteomes" id="UP001569963">
    <property type="component" value="Unassembled WGS sequence"/>
</dbReference>
<dbReference type="Gene3D" id="1.10.260.40">
    <property type="entry name" value="lambda repressor-like DNA-binding domains"/>
    <property type="match status" value="1"/>
</dbReference>
<name>A0ABV4Q9H2_9ACTN</name>
<dbReference type="InterPro" id="IPR001387">
    <property type="entry name" value="Cro/C1-type_HTH"/>
</dbReference>
<dbReference type="SUPFAM" id="SSF47413">
    <property type="entry name" value="lambda repressor-like DNA-binding domains"/>
    <property type="match status" value="1"/>
</dbReference>
<dbReference type="Pfam" id="PF19054">
    <property type="entry name" value="DUF5753"/>
    <property type="match status" value="1"/>
</dbReference>
<dbReference type="RefSeq" id="WP_371948882.1">
    <property type="nucleotide sequence ID" value="NZ_JAXCEI010000004.1"/>
</dbReference>
<dbReference type="Pfam" id="PF13560">
    <property type="entry name" value="HTH_31"/>
    <property type="match status" value="1"/>
</dbReference>
<keyword evidence="3" id="KW-1185">Reference proteome</keyword>
<dbReference type="InterPro" id="IPR010982">
    <property type="entry name" value="Lambda_DNA-bd_dom_sf"/>
</dbReference>
<gene>
    <name evidence="2" type="ORF">SM611_09650</name>
</gene>
<evidence type="ECO:0000313" key="2">
    <source>
        <dbReference type="EMBL" id="MFA1539194.1"/>
    </source>
</evidence>
<dbReference type="InterPro" id="IPR043917">
    <property type="entry name" value="DUF5753"/>
</dbReference>
<dbReference type="SMART" id="SM00530">
    <property type="entry name" value="HTH_XRE"/>
    <property type="match status" value="1"/>
</dbReference>
<feature type="domain" description="HTH cro/C1-type" evidence="1">
    <location>
        <begin position="17"/>
        <end position="77"/>
    </location>
</feature>